<dbReference type="AlphaFoldDB" id="A0A3N4ZKK9"/>
<name>A0A3N4ZKK9_9MICO</name>
<evidence type="ECO:0000313" key="2">
    <source>
        <dbReference type="EMBL" id="RPF26182.1"/>
    </source>
</evidence>
<keyword evidence="3" id="KW-1185">Reference proteome</keyword>
<evidence type="ECO:0000256" key="1">
    <source>
        <dbReference type="SAM" id="MobiDB-lite"/>
    </source>
</evidence>
<evidence type="ECO:0000313" key="3">
    <source>
        <dbReference type="Proteomes" id="UP000280726"/>
    </source>
</evidence>
<comment type="caution">
    <text evidence="2">The sequence shown here is derived from an EMBL/GenBank/DDBJ whole genome shotgun (WGS) entry which is preliminary data.</text>
</comment>
<gene>
    <name evidence="2" type="ORF">EDD32_0611</name>
</gene>
<dbReference type="Proteomes" id="UP000280726">
    <property type="component" value="Unassembled WGS sequence"/>
</dbReference>
<sequence>MLAPVRSGAATAPARGMMSDMGRPRRRVRVVVALVGAAAQLGACSPPPPDLPATIGCTYQYRPDAGASAGERSGTVEVLGTTGPATAPAVTELPDFRMEVVYVAAGPEGASVRIAVDDPAGEPLHHVLYQVDAGADLSSTSHGFTGLHYVSSGPAELQYFCVADG</sequence>
<proteinExistence type="predicted"/>
<dbReference type="EMBL" id="RKRA01000001">
    <property type="protein sequence ID" value="RPF26182.1"/>
    <property type="molecule type" value="Genomic_DNA"/>
</dbReference>
<protein>
    <submittedName>
        <fullName evidence="2">Uncharacterized protein</fullName>
    </submittedName>
</protein>
<feature type="region of interest" description="Disordered" evidence="1">
    <location>
        <begin position="1"/>
        <end position="20"/>
    </location>
</feature>
<accession>A0A3N4ZKK9</accession>
<reference evidence="2 3" key="1">
    <citation type="submission" date="2018-11" db="EMBL/GenBank/DDBJ databases">
        <title>Sequencing the genomes of 1000 actinobacteria strains.</title>
        <authorList>
            <person name="Klenk H.-P."/>
        </authorList>
    </citation>
    <scope>NUCLEOTIDE SEQUENCE [LARGE SCALE GENOMIC DNA]</scope>
    <source>
        <strain evidence="2 3">DSM 14418</strain>
    </source>
</reference>
<organism evidence="2 3">
    <name type="scientific">Georgenia muralis</name>
    <dbReference type="NCBI Taxonomy" id="154117"/>
    <lineage>
        <taxon>Bacteria</taxon>
        <taxon>Bacillati</taxon>
        <taxon>Actinomycetota</taxon>
        <taxon>Actinomycetes</taxon>
        <taxon>Micrococcales</taxon>
        <taxon>Bogoriellaceae</taxon>
        <taxon>Georgenia</taxon>
    </lineage>
</organism>